<dbReference type="InterPro" id="IPR000792">
    <property type="entry name" value="Tscrpt_reg_LuxR_C"/>
</dbReference>
<dbReference type="GO" id="GO:0003677">
    <property type="term" value="F:DNA binding"/>
    <property type="evidence" value="ECO:0007669"/>
    <property type="project" value="InterPro"/>
</dbReference>
<organism evidence="2 3">
    <name type="scientific">Caulobacter zeae</name>
    <dbReference type="NCBI Taxonomy" id="2055137"/>
    <lineage>
        <taxon>Bacteria</taxon>
        <taxon>Pseudomonadati</taxon>
        <taxon>Pseudomonadota</taxon>
        <taxon>Alphaproteobacteria</taxon>
        <taxon>Caulobacterales</taxon>
        <taxon>Caulobacteraceae</taxon>
        <taxon>Caulobacter</taxon>
    </lineage>
</organism>
<proteinExistence type="predicted"/>
<feature type="domain" description="HTH luxR-type" evidence="1">
    <location>
        <begin position="131"/>
        <end position="188"/>
    </location>
</feature>
<reference evidence="2 3" key="1">
    <citation type="submission" date="2017-12" db="EMBL/GenBank/DDBJ databases">
        <title>The genome sequence of Caulobacter sp. 410.</title>
        <authorList>
            <person name="Gao J."/>
            <person name="Mao X."/>
            <person name="Sun J."/>
        </authorList>
    </citation>
    <scope>NUCLEOTIDE SEQUENCE [LARGE SCALE GENOMIC DNA]</scope>
    <source>
        <strain evidence="2 3">410</strain>
    </source>
</reference>
<evidence type="ECO:0000313" key="2">
    <source>
        <dbReference type="EMBL" id="PLR22974.1"/>
    </source>
</evidence>
<dbReference type="Proteomes" id="UP000234479">
    <property type="component" value="Unassembled WGS sequence"/>
</dbReference>
<comment type="caution">
    <text evidence="2">The sequence shown here is derived from an EMBL/GenBank/DDBJ whole genome shotgun (WGS) entry which is preliminary data.</text>
</comment>
<dbReference type="RefSeq" id="WP_101719103.1">
    <property type="nucleotide sequence ID" value="NZ_PJRS01000034.1"/>
</dbReference>
<evidence type="ECO:0000313" key="3">
    <source>
        <dbReference type="Proteomes" id="UP000234479"/>
    </source>
</evidence>
<dbReference type="GO" id="GO:0006355">
    <property type="term" value="P:regulation of DNA-templated transcription"/>
    <property type="evidence" value="ECO:0007669"/>
    <property type="project" value="InterPro"/>
</dbReference>
<dbReference type="Pfam" id="PF00196">
    <property type="entry name" value="GerE"/>
    <property type="match status" value="1"/>
</dbReference>
<keyword evidence="3" id="KW-1185">Reference proteome</keyword>
<dbReference type="Gene3D" id="1.10.10.10">
    <property type="entry name" value="Winged helix-like DNA-binding domain superfamily/Winged helix DNA-binding domain"/>
    <property type="match status" value="1"/>
</dbReference>
<evidence type="ECO:0000259" key="1">
    <source>
        <dbReference type="SMART" id="SM00421"/>
    </source>
</evidence>
<dbReference type="SUPFAM" id="SSF46894">
    <property type="entry name" value="C-terminal effector domain of the bipartite response regulators"/>
    <property type="match status" value="1"/>
</dbReference>
<dbReference type="AlphaFoldDB" id="A0A2N5DA74"/>
<accession>A0A2N5DA74</accession>
<protein>
    <recommendedName>
        <fullName evidence="1">HTH luxR-type domain-containing protein</fullName>
    </recommendedName>
</protein>
<dbReference type="InterPro" id="IPR036388">
    <property type="entry name" value="WH-like_DNA-bd_sf"/>
</dbReference>
<sequence>MDGSHAAVAVFDTSAVRFCLDEDQIARIVIDQTATVLWRSRAAAVLLAGHSPLVDRGGKIGGVDRRTHHFLMERMAEALAGHDVCQFIGSEDQDRRFLLRMRAVHDGDQMALVIVLKDFDAPAHLPRLGALFGLSIMEARILAEIIAGHSADRIAELKGVSVLTVRTHIKHIHGKMGVRSKEEILATVIKIFA</sequence>
<gene>
    <name evidence="2" type="ORF">SGCZBJ_16595</name>
</gene>
<name>A0A2N5DA74_9CAUL</name>
<dbReference type="InterPro" id="IPR016032">
    <property type="entry name" value="Sig_transdc_resp-reg_C-effctor"/>
</dbReference>
<dbReference type="SMART" id="SM00421">
    <property type="entry name" value="HTH_LUXR"/>
    <property type="match status" value="1"/>
</dbReference>
<dbReference type="OrthoDB" id="8190809at2"/>
<dbReference type="EMBL" id="PJRS01000034">
    <property type="protein sequence ID" value="PLR22974.1"/>
    <property type="molecule type" value="Genomic_DNA"/>
</dbReference>